<dbReference type="InterPro" id="IPR011990">
    <property type="entry name" value="TPR-like_helical_dom_sf"/>
</dbReference>
<evidence type="ECO:0000256" key="1">
    <source>
        <dbReference type="SAM" id="Phobius"/>
    </source>
</evidence>
<dbReference type="KEGG" id="sphk:SKP52_05535"/>
<keyword evidence="3" id="KW-1185">Reference proteome</keyword>
<name>A0A0A7PFK7_9SPHN</name>
<dbReference type="SUPFAM" id="SSF48452">
    <property type="entry name" value="TPR-like"/>
    <property type="match status" value="1"/>
</dbReference>
<sequence length="587" mass="63920">MDQAKTNETQDPGEVDRIIAEELERLLDSPMFTRSPVLSRLLQFLVEHRLRGGRSSPKAYAIATEALGRSEDFDPAVDSYPRVMVGRLRSLLDRYYADTPWVHRLRVPQGSYEVVVQYRSAPPASRAGDEPADDGDVKTATASAPAVRVMGSAGAGRPRDRGARFGRWLVALVLLALALFTLWALRGGSDRLFVGDPVPVPLIEVSAPVAGNLPESRALARALDGKLRDGLRRFDLIDLLSSKAPGSTVVGASDYRLDTSLVRTVEGNTDVTLVLNRVADQRAIWSQQLRLTQDETPEFAAVEPIVAQLAGDYGVIVRDQVQRQPDNFSPGYPCLAQFNRMRQMRNVANAKQVDTCLRATIKANPRDPVALTALSLVRYGDWQPQRMTPAGREALAEARELAQRSYENSPNSSAGLFAMARANFYAGNCAGGNAMGDRAVALNPYDPDMAGFLGLFKLTCGHGPAGEALLRRSLQLDSSYPGVPAVTLAFTLSQRGEQDEARGILDTMPSPSNMEPQYMMVRAIVLARQGEVAGGRAQWQRLLAYTRQPADATPERVLGRFIITPVVIQRASAALRESGVVPAGTSR</sequence>
<dbReference type="RefSeq" id="WP_039572598.1">
    <property type="nucleotide sequence ID" value="NZ_CP009122.1"/>
</dbReference>
<gene>
    <name evidence="2" type="ORF">SKP52_05535</name>
</gene>
<dbReference type="Gene3D" id="1.25.40.10">
    <property type="entry name" value="Tetratricopeptide repeat domain"/>
    <property type="match status" value="1"/>
</dbReference>
<evidence type="ECO:0000313" key="3">
    <source>
        <dbReference type="Proteomes" id="UP000030907"/>
    </source>
</evidence>
<protein>
    <recommendedName>
        <fullName evidence="4">Tetratricopeptide TPR_4</fullName>
    </recommendedName>
</protein>
<evidence type="ECO:0000313" key="2">
    <source>
        <dbReference type="EMBL" id="AJA08033.1"/>
    </source>
</evidence>
<evidence type="ECO:0008006" key="4">
    <source>
        <dbReference type="Google" id="ProtNLM"/>
    </source>
</evidence>
<dbReference type="HOGENOM" id="CLU_019981_3_0_5"/>
<dbReference type="AlphaFoldDB" id="A0A0A7PFK7"/>
<proteinExistence type="predicted"/>
<accession>A0A0A7PFK7</accession>
<dbReference type="OrthoDB" id="7209629at2"/>
<keyword evidence="1" id="KW-0812">Transmembrane</keyword>
<keyword evidence="1" id="KW-0472">Membrane</keyword>
<dbReference type="EMBL" id="CP009122">
    <property type="protein sequence ID" value="AJA08033.1"/>
    <property type="molecule type" value="Genomic_DNA"/>
</dbReference>
<keyword evidence="1" id="KW-1133">Transmembrane helix</keyword>
<feature type="transmembrane region" description="Helical" evidence="1">
    <location>
        <begin position="165"/>
        <end position="185"/>
    </location>
</feature>
<dbReference type="Proteomes" id="UP000030907">
    <property type="component" value="Chromosome"/>
</dbReference>
<dbReference type="STRING" id="1515612.SKP52_05535"/>
<organism evidence="2 3">
    <name type="scientific">Sphingopyxis fribergensis</name>
    <dbReference type="NCBI Taxonomy" id="1515612"/>
    <lineage>
        <taxon>Bacteria</taxon>
        <taxon>Pseudomonadati</taxon>
        <taxon>Pseudomonadota</taxon>
        <taxon>Alphaproteobacteria</taxon>
        <taxon>Sphingomonadales</taxon>
        <taxon>Sphingomonadaceae</taxon>
        <taxon>Sphingopyxis</taxon>
    </lineage>
</organism>
<reference evidence="2 3" key="1">
    <citation type="journal article" date="2015" name="Int. J. Syst. Evol. Microbiol.">
        <title>Description of Sphingopyxis fribergensis sp. nov. - a soil bacterium with the ability to degrade styrene and phenylacetic acid.</title>
        <authorList>
            <person name="Oelschlagel M."/>
            <person name="Ruckert C."/>
            <person name="Kalinowski J."/>
            <person name="Schmidt G."/>
            <person name="Schlomann M."/>
            <person name="Tischler D."/>
        </authorList>
    </citation>
    <scope>NUCLEOTIDE SEQUENCE [LARGE SCALE GENOMIC DNA]</scope>
    <source>
        <strain evidence="2 3">Kp5.2</strain>
    </source>
</reference>